<keyword evidence="1" id="KW-0812">Transmembrane</keyword>
<feature type="transmembrane region" description="Helical" evidence="1">
    <location>
        <begin position="143"/>
        <end position="169"/>
    </location>
</feature>
<feature type="transmembrane region" description="Helical" evidence="1">
    <location>
        <begin position="67"/>
        <end position="92"/>
    </location>
</feature>
<dbReference type="Pfam" id="PF04854">
    <property type="entry name" value="DUF624"/>
    <property type="match status" value="1"/>
</dbReference>
<keyword evidence="1" id="KW-0472">Membrane</keyword>
<organism evidence="2 3">
    <name type="scientific">Candidatus Reconcilbacillus cellulovorans</name>
    <dbReference type="NCBI Taxonomy" id="1906605"/>
    <lineage>
        <taxon>Bacteria</taxon>
        <taxon>Bacillati</taxon>
        <taxon>Bacillota</taxon>
        <taxon>Bacilli</taxon>
        <taxon>Bacillales</taxon>
        <taxon>Paenibacillaceae</taxon>
        <taxon>Candidatus Reconcilbacillus</taxon>
    </lineage>
</organism>
<feature type="transmembrane region" description="Helical" evidence="1">
    <location>
        <begin position="181"/>
        <end position="204"/>
    </location>
</feature>
<evidence type="ECO:0008006" key="4">
    <source>
        <dbReference type="Google" id="ProtNLM"/>
    </source>
</evidence>
<evidence type="ECO:0000256" key="1">
    <source>
        <dbReference type="SAM" id="Phobius"/>
    </source>
</evidence>
<comment type="caution">
    <text evidence="2">The sequence shown here is derived from an EMBL/GenBank/DDBJ whole genome shotgun (WGS) entry which is preliminary data.</text>
</comment>
<dbReference type="EMBL" id="MOXJ01000014">
    <property type="protein sequence ID" value="PDO10440.1"/>
    <property type="molecule type" value="Genomic_DNA"/>
</dbReference>
<dbReference type="InterPro" id="IPR006938">
    <property type="entry name" value="DUF624"/>
</dbReference>
<sequence length="252" mass="28500">MEMRGWMGGLYRISEWIMRLSVTNVLWILVSLPFFFLLWMAVAATGAGVQGAAGADAAAQAAAGMLVFALLSMPLFFFPGTAAMFSVVRKWVMGEEDVPIVRTFFRAYRENFRMSALGGLVFVAASYVLYIDYQFYVVQSKSVFGVLFLAFIVLFSAALFNFFSLLSHLHLTFWQLLKNTALITIGAPLHSLSVAISNGALIWISFRFTFLIPFFVGSLMALNSFYQFYRLFNKMKEKQEKWKNEKEESSSS</sequence>
<feature type="transmembrane region" description="Helical" evidence="1">
    <location>
        <begin position="112"/>
        <end position="131"/>
    </location>
</feature>
<dbReference type="Proteomes" id="UP000243688">
    <property type="component" value="Unassembled WGS sequence"/>
</dbReference>
<protein>
    <recommendedName>
        <fullName evidence="4">DUF624 domain-containing protein</fullName>
    </recommendedName>
</protein>
<reference evidence="2 3" key="1">
    <citation type="submission" date="2016-12" db="EMBL/GenBank/DDBJ databases">
        <title>Candidatus Reconcilibacillus cellulovorans genome.</title>
        <authorList>
            <person name="Kolinko S."/>
            <person name="Wu Y.-W."/>
            <person name="Tachea F."/>
            <person name="Denzel E."/>
            <person name="Hiras J."/>
            <person name="Baecker N."/>
            <person name="Chan L.J."/>
            <person name="Eichorst S.A."/>
            <person name="Frey D."/>
            <person name="Adams P.D."/>
            <person name="Pray T."/>
            <person name="Tanjore D."/>
            <person name="Petzold C.J."/>
            <person name="Gladden J.M."/>
            <person name="Simmons B.A."/>
            <person name="Singer S.W."/>
        </authorList>
    </citation>
    <scope>NUCLEOTIDE SEQUENCE [LARGE SCALE GENOMIC DNA]</scope>
    <source>
        <strain evidence="2">JTherm</strain>
    </source>
</reference>
<evidence type="ECO:0000313" key="3">
    <source>
        <dbReference type="Proteomes" id="UP000243688"/>
    </source>
</evidence>
<feature type="transmembrane region" description="Helical" evidence="1">
    <location>
        <begin position="210"/>
        <end position="229"/>
    </location>
</feature>
<dbReference type="AlphaFoldDB" id="A0A2A6DZX7"/>
<keyword evidence="1" id="KW-1133">Transmembrane helix</keyword>
<proteinExistence type="predicted"/>
<evidence type="ECO:0000313" key="2">
    <source>
        <dbReference type="EMBL" id="PDO10440.1"/>
    </source>
</evidence>
<gene>
    <name evidence="2" type="ORF">BLM47_06790</name>
</gene>
<accession>A0A2A6DZX7</accession>
<name>A0A2A6DZX7_9BACL</name>